<feature type="transmembrane region" description="Helical" evidence="8">
    <location>
        <begin position="189"/>
        <end position="210"/>
    </location>
</feature>
<keyword evidence="6 8" id="KW-1133">Transmembrane helix</keyword>
<keyword evidence="12" id="KW-1185">Reference proteome</keyword>
<dbReference type="GO" id="GO:0005886">
    <property type="term" value="C:plasma membrane"/>
    <property type="evidence" value="ECO:0007669"/>
    <property type="project" value="UniProtKB-SubCell"/>
</dbReference>
<keyword evidence="7 8" id="KW-0472">Membrane</keyword>
<dbReference type="PANTHER" id="PTHR33989">
    <property type="match status" value="1"/>
</dbReference>
<feature type="transmembrane region" description="Helical" evidence="8">
    <location>
        <begin position="240"/>
        <end position="260"/>
    </location>
</feature>
<dbReference type="RefSeq" id="WP_062251187.1">
    <property type="nucleotide sequence ID" value="NZ_CP014229.1"/>
</dbReference>
<comment type="subcellular location">
    <subcellularLocation>
        <location evidence="1">Cell membrane</location>
        <topology evidence="1">Multi-pass membrane protein</topology>
    </subcellularLocation>
</comment>
<dbReference type="InterPro" id="IPR003352">
    <property type="entry name" value="PTS_EIIC"/>
</dbReference>
<dbReference type="Proteomes" id="UP000069241">
    <property type="component" value="Chromosome"/>
</dbReference>
<dbReference type="AlphaFoldDB" id="A0A0X8JH04"/>
<dbReference type="InterPro" id="IPR001633">
    <property type="entry name" value="EAL_dom"/>
</dbReference>
<evidence type="ECO:0000256" key="4">
    <source>
        <dbReference type="ARBA" id="ARBA00022597"/>
    </source>
</evidence>
<sequence>MNAKLKDATSTLRNRLVNRALRLADQAAGVPTLAAVRSALIVMLPFMFLGSLAILLNSFPLTAYRDFMAHVFGPRWTLFGEILYSGTFAIMSLSLVFSIGQHLVDQFNSASRIFRANPVIAGLVNLAALFCLFPQSASSDNLRWFGVSGLFVALLVGLASTRLFLFFFSFKQLHLHLRGGAPDIALPRTFSSFLPGILTLLVFAAVGTLLHGTGSSLHELAYHYIRLPFDALHDGLERSLLYILSLHVLWFLGIHGANVLDPITHDIYGAAMLANETAAAVGLPLPHIMTKNFMDVFVFMGGSGAGICLAGALILFGKTRTSRGLGFLSLLPGMFNINEILLFGLPVVLNPLMLIPFVGTPLILAGISYLAVVWGLVPGASVATEWTTPVLLNGYLATGSLNGSLLQLVNLCLGICIYAPFVVLTNKVNIRRTNAAFSTLTGRICGGDGGPYSRQQDDAGTLARSLILDLERESRNAQGLFLEYQPQICARSGRAVGVESLLRWRHPAYGSIPAPVTVTLAEESGLIRPIGIWIFETACRTRRRWLDAGLTDLTVAVNVSALQLQDSLPERFMEITRRYRVPPAQMSVEVTESSALDSGSPESRVVARLHDLGFPIAIDDFGMGHSSLKYLKQFPVNYVKIDGEITKELVTNPICRDIVSSITRLCRARSMSCVAEFVENDEQVAILREEGCDIFQGWRYSPALPEAQCLAYLQQNRAEGGEDRAALSAATRPGPAAGER</sequence>
<feature type="transmembrane region" description="Helical" evidence="8">
    <location>
        <begin position="362"/>
        <end position="384"/>
    </location>
</feature>
<dbReference type="CDD" id="cd01948">
    <property type="entry name" value="EAL"/>
    <property type="match status" value="1"/>
</dbReference>
<dbReference type="Pfam" id="PF02378">
    <property type="entry name" value="PTS_EIIC"/>
    <property type="match status" value="1"/>
</dbReference>
<dbReference type="SUPFAM" id="SSF141868">
    <property type="entry name" value="EAL domain-like"/>
    <property type="match status" value="1"/>
</dbReference>
<feature type="transmembrane region" description="Helical" evidence="8">
    <location>
        <begin position="116"/>
        <end position="136"/>
    </location>
</feature>
<feature type="transmembrane region" description="Helical" evidence="8">
    <location>
        <begin position="296"/>
        <end position="317"/>
    </location>
</feature>
<dbReference type="PROSITE" id="PS51105">
    <property type="entry name" value="PTS_EIIC_TYPE_3"/>
    <property type="match status" value="1"/>
</dbReference>
<feature type="transmembrane region" description="Helical" evidence="8">
    <location>
        <begin position="40"/>
        <end position="62"/>
    </location>
</feature>
<evidence type="ECO:0000256" key="6">
    <source>
        <dbReference type="ARBA" id="ARBA00022989"/>
    </source>
</evidence>
<dbReference type="NCBIfam" id="TIGR00410">
    <property type="entry name" value="lacE"/>
    <property type="match status" value="1"/>
</dbReference>
<evidence type="ECO:0000256" key="8">
    <source>
        <dbReference type="SAM" id="Phobius"/>
    </source>
</evidence>
<keyword evidence="2" id="KW-0813">Transport</keyword>
<feature type="transmembrane region" description="Helical" evidence="8">
    <location>
        <begin position="404"/>
        <end position="424"/>
    </location>
</feature>
<accession>A0A0X8JH04</accession>
<feature type="domain" description="PTS EIIC type-3" evidence="10">
    <location>
        <begin position="16"/>
        <end position="421"/>
    </location>
</feature>
<evidence type="ECO:0000256" key="3">
    <source>
        <dbReference type="ARBA" id="ARBA00022475"/>
    </source>
</evidence>
<evidence type="ECO:0000256" key="1">
    <source>
        <dbReference type="ARBA" id="ARBA00004651"/>
    </source>
</evidence>
<evidence type="ECO:0000313" key="11">
    <source>
        <dbReference type="EMBL" id="AMD88658.1"/>
    </source>
</evidence>
<protein>
    <submittedName>
        <fullName evidence="11">PTS fructose transporter subunit IIA</fullName>
    </submittedName>
</protein>
<feature type="transmembrane region" description="Helical" evidence="8">
    <location>
        <begin position="142"/>
        <end position="168"/>
    </location>
</feature>
<keyword evidence="3" id="KW-1003">Cell membrane</keyword>
<evidence type="ECO:0000259" key="10">
    <source>
        <dbReference type="PROSITE" id="PS51105"/>
    </source>
</evidence>
<reference evidence="12" key="1">
    <citation type="submission" date="2016-02" db="EMBL/GenBank/DDBJ databases">
        <authorList>
            <person name="Holder M.E."/>
            <person name="Ajami N.J."/>
            <person name="Petrosino J.F."/>
        </authorList>
    </citation>
    <scope>NUCLEOTIDE SEQUENCE [LARGE SCALE GENOMIC DNA]</scope>
    <source>
        <strain evidence="12">CCUG 45958</strain>
    </source>
</reference>
<dbReference type="Gene3D" id="3.20.20.450">
    <property type="entry name" value="EAL domain"/>
    <property type="match status" value="1"/>
</dbReference>
<evidence type="ECO:0000256" key="2">
    <source>
        <dbReference type="ARBA" id="ARBA00022448"/>
    </source>
</evidence>
<dbReference type="GO" id="GO:1901264">
    <property type="term" value="P:carbohydrate derivative transport"/>
    <property type="evidence" value="ECO:0007669"/>
    <property type="project" value="TreeGrafter"/>
</dbReference>
<dbReference type="GO" id="GO:0009401">
    <property type="term" value="P:phosphoenolpyruvate-dependent sugar phosphotransferase system"/>
    <property type="evidence" value="ECO:0007669"/>
    <property type="project" value="InterPro"/>
</dbReference>
<feature type="domain" description="EAL" evidence="9">
    <location>
        <begin position="463"/>
        <end position="717"/>
    </location>
</feature>
<proteinExistence type="predicted"/>
<gene>
    <name evidence="11" type="ORF">AXF13_00155</name>
</gene>
<feature type="transmembrane region" description="Helical" evidence="8">
    <location>
        <begin position="82"/>
        <end position="104"/>
    </location>
</feature>
<dbReference type="PANTHER" id="PTHR33989:SF4">
    <property type="entry name" value="PTS SYSTEM N,N'-DIACETYLCHITOBIOSE-SPECIFIC EIIC COMPONENT"/>
    <property type="match status" value="1"/>
</dbReference>
<dbReference type="PROSITE" id="PS50883">
    <property type="entry name" value="EAL"/>
    <property type="match status" value="1"/>
</dbReference>
<evidence type="ECO:0000259" key="9">
    <source>
        <dbReference type="PROSITE" id="PS50883"/>
    </source>
</evidence>
<keyword evidence="5 8" id="KW-0812">Transmembrane</keyword>
<dbReference type="InterPro" id="IPR004501">
    <property type="entry name" value="PTS_EIIC_3"/>
</dbReference>
<dbReference type="Pfam" id="PF00563">
    <property type="entry name" value="EAL"/>
    <property type="match status" value="1"/>
</dbReference>
<dbReference type="KEGG" id="dfi:AXF13_00155"/>
<dbReference type="SMART" id="SM00052">
    <property type="entry name" value="EAL"/>
    <property type="match status" value="1"/>
</dbReference>
<name>A0A0X8JH04_9BACT</name>
<feature type="transmembrane region" description="Helical" evidence="8">
    <location>
        <begin position="337"/>
        <end position="355"/>
    </location>
</feature>
<organism evidence="11 12">
    <name type="scientific">Desulfovibrio fairfieldensis</name>
    <dbReference type="NCBI Taxonomy" id="44742"/>
    <lineage>
        <taxon>Bacteria</taxon>
        <taxon>Pseudomonadati</taxon>
        <taxon>Thermodesulfobacteriota</taxon>
        <taxon>Desulfovibrionia</taxon>
        <taxon>Desulfovibrionales</taxon>
        <taxon>Desulfovibrionaceae</taxon>
        <taxon>Desulfovibrio</taxon>
    </lineage>
</organism>
<dbReference type="STRING" id="44742.AXF13_00155"/>
<dbReference type="EMBL" id="CP014229">
    <property type="protein sequence ID" value="AMD88658.1"/>
    <property type="molecule type" value="Genomic_DNA"/>
</dbReference>
<evidence type="ECO:0000256" key="7">
    <source>
        <dbReference type="ARBA" id="ARBA00023136"/>
    </source>
</evidence>
<evidence type="ECO:0000313" key="12">
    <source>
        <dbReference type="Proteomes" id="UP000069241"/>
    </source>
</evidence>
<evidence type="ECO:0000256" key="5">
    <source>
        <dbReference type="ARBA" id="ARBA00022692"/>
    </source>
</evidence>
<dbReference type="InterPro" id="IPR051088">
    <property type="entry name" value="PTS_Sugar-EIIC/EIIB"/>
</dbReference>
<keyword evidence="4" id="KW-0762">Sugar transport</keyword>
<dbReference type="GO" id="GO:0008982">
    <property type="term" value="F:protein-N(PI)-phosphohistidine-sugar phosphotransferase activity"/>
    <property type="evidence" value="ECO:0007669"/>
    <property type="project" value="InterPro"/>
</dbReference>
<dbReference type="InterPro" id="IPR035919">
    <property type="entry name" value="EAL_sf"/>
</dbReference>